<reference evidence="1 2" key="1">
    <citation type="journal article" date="2023" name="BMC Biotechnol.">
        <title>Vitis rotundifolia cv Carlos genome sequencing.</title>
        <authorList>
            <person name="Huff M."/>
            <person name="Hulse-Kemp A."/>
            <person name="Scheffler B."/>
            <person name="Youngblood R."/>
            <person name="Simpson S."/>
            <person name="Babiker E."/>
            <person name="Staton M."/>
        </authorList>
    </citation>
    <scope>NUCLEOTIDE SEQUENCE [LARGE SCALE GENOMIC DNA]</scope>
    <source>
        <tissue evidence="1">Leaf</tissue>
    </source>
</reference>
<sequence>MPPIICEEQEEEEEEDMNSNLRVEFREKQRNCLFESIAVNPTPSKKAYSEPILVPPPAQIPSTTAADITLEPDEKLPSADDIAYHEMRRSFVVLNNISEESF</sequence>
<accession>A0AA38ZE41</accession>
<evidence type="ECO:0000313" key="1">
    <source>
        <dbReference type="EMBL" id="KAJ9686907.1"/>
    </source>
</evidence>
<name>A0AA38ZE41_VITRO</name>
<organism evidence="1 2">
    <name type="scientific">Vitis rotundifolia</name>
    <name type="common">Muscadine grape</name>
    <dbReference type="NCBI Taxonomy" id="103349"/>
    <lineage>
        <taxon>Eukaryota</taxon>
        <taxon>Viridiplantae</taxon>
        <taxon>Streptophyta</taxon>
        <taxon>Embryophyta</taxon>
        <taxon>Tracheophyta</taxon>
        <taxon>Spermatophyta</taxon>
        <taxon>Magnoliopsida</taxon>
        <taxon>eudicotyledons</taxon>
        <taxon>Gunneridae</taxon>
        <taxon>Pentapetalae</taxon>
        <taxon>rosids</taxon>
        <taxon>Vitales</taxon>
        <taxon>Vitaceae</taxon>
        <taxon>Viteae</taxon>
        <taxon>Vitis</taxon>
    </lineage>
</organism>
<comment type="caution">
    <text evidence="1">The sequence shown here is derived from an EMBL/GenBank/DDBJ whole genome shotgun (WGS) entry which is preliminary data.</text>
</comment>
<dbReference type="AlphaFoldDB" id="A0AA38ZE41"/>
<proteinExistence type="predicted"/>
<keyword evidence="2" id="KW-1185">Reference proteome</keyword>
<dbReference type="Proteomes" id="UP001168098">
    <property type="component" value="Unassembled WGS sequence"/>
</dbReference>
<evidence type="ECO:0000313" key="2">
    <source>
        <dbReference type="Proteomes" id="UP001168098"/>
    </source>
</evidence>
<gene>
    <name evidence="1" type="ORF">PVL29_015671</name>
</gene>
<protein>
    <submittedName>
        <fullName evidence="1">Uncharacterized protein</fullName>
    </submittedName>
</protein>
<dbReference type="EMBL" id="JARBHA010000012">
    <property type="protein sequence ID" value="KAJ9686907.1"/>
    <property type="molecule type" value="Genomic_DNA"/>
</dbReference>